<evidence type="ECO:0000313" key="3">
    <source>
        <dbReference type="Proteomes" id="UP001155882"/>
    </source>
</evidence>
<organism evidence="2 3">
    <name type="scientific">Providencia rettgeri</name>
    <dbReference type="NCBI Taxonomy" id="587"/>
    <lineage>
        <taxon>Bacteria</taxon>
        <taxon>Pseudomonadati</taxon>
        <taxon>Pseudomonadota</taxon>
        <taxon>Gammaproteobacteria</taxon>
        <taxon>Enterobacterales</taxon>
        <taxon>Morganellaceae</taxon>
        <taxon>Providencia</taxon>
    </lineage>
</organism>
<dbReference type="InterPro" id="IPR018873">
    <property type="entry name" value="KilA-N_DNA-bd_domain"/>
</dbReference>
<comment type="caution">
    <text evidence="2">The sequence shown here is derived from an EMBL/GenBank/DDBJ whole genome shotgun (WGS) entry which is preliminary data.</text>
</comment>
<dbReference type="Pfam" id="PF10543">
    <property type="entry name" value="ORF6N"/>
    <property type="match status" value="1"/>
</dbReference>
<reference evidence="2" key="1">
    <citation type="submission" date="2021-07" db="EMBL/GenBank/DDBJ databases">
        <authorList>
            <person name="Stanton E."/>
        </authorList>
    </citation>
    <scope>NUCLEOTIDE SEQUENCE</scope>
    <source>
        <strain evidence="2">2021EL-01139</strain>
    </source>
</reference>
<evidence type="ECO:0000313" key="2">
    <source>
        <dbReference type="EMBL" id="MBW3118896.1"/>
    </source>
</evidence>
<accession>A0AAE2ZIZ1</accession>
<sequence length="372" mass="42527">MNNVANINDVSNSVKATPSILHCGTPVITTGIMAKLYGTDEANVKMNFSRNADRFIEGKHYFKLEGVELKGFKNRVTKSYPVKFHDQIVGKRARSLTLWTERGAARHAKMLDTDNAWDVFEALEDFYFAKKQEPQHKSTVQERNPLKNAVNLLVSKKGIMYPEAYSLVHQQFNVSGIDELTADQIPMAVEYVHKLVMEGEYIPKQQLPQVGLESLAMPMSFFDEYDWLFDLEGVDKAKSLSEFYRYPQKMLKNMAEYPNPLIEMLTKLRGMGVNIDAAYFWLKALQHRYEVNTSSLNRKERLLSDVLLSNTSVAHNIIKSIIDEWRNILAPAIKKLNPALESEVTKQLSELNGVIYCNLLSLKEKPETKLLD</sequence>
<gene>
    <name evidence="2" type="ORF">KYI77_20875</name>
</gene>
<proteinExistence type="predicted"/>
<protein>
    <submittedName>
        <fullName evidence="2">ORF6N domain-containing protein</fullName>
    </submittedName>
</protein>
<dbReference type="EMBL" id="JAHWLI010000120">
    <property type="protein sequence ID" value="MBW3118896.1"/>
    <property type="molecule type" value="Genomic_DNA"/>
</dbReference>
<dbReference type="AlphaFoldDB" id="A0AAE2ZIZ1"/>
<name>A0AAE2ZIZ1_PRORE</name>
<dbReference type="RefSeq" id="WP_206276683.1">
    <property type="nucleotide sequence ID" value="NZ_JAHWLI010000120.1"/>
</dbReference>
<evidence type="ECO:0000259" key="1">
    <source>
        <dbReference type="Pfam" id="PF10543"/>
    </source>
</evidence>
<dbReference type="Proteomes" id="UP001155882">
    <property type="component" value="Unassembled WGS sequence"/>
</dbReference>
<feature type="domain" description="KilA-N DNA-binding" evidence="1">
    <location>
        <begin position="22"/>
        <end position="110"/>
    </location>
</feature>